<dbReference type="Proteomes" id="UP001444071">
    <property type="component" value="Unassembled WGS sequence"/>
</dbReference>
<organism evidence="1 2">
    <name type="scientific">Xenotaenia resolanae</name>
    <dbReference type="NCBI Taxonomy" id="208358"/>
    <lineage>
        <taxon>Eukaryota</taxon>
        <taxon>Metazoa</taxon>
        <taxon>Chordata</taxon>
        <taxon>Craniata</taxon>
        <taxon>Vertebrata</taxon>
        <taxon>Euteleostomi</taxon>
        <taxon>Actinopterygii</taxon>
        <taxon>Neopterygii</taxon>
        <taxon>Teleostei</taxon>
        <taxon>Neoteleostei</taxon>
        <taxon>Acanthomorphata</taxon>
        <taxon>Ovalentaria</taxon>
        <taxon>Atherinomorphae</taxon>
        <taxon>Cyprinodontiformes</taxon>
        <taxon>Goodeidae</taxon>
        <taxon>Xenotaenia</taxon>
    </lineage>
</organism>
<keyword evidence="2" id="KW-1185">Reference proteome</keyword>
<evidence type="ECO:0000313" key="1">
    <source>
        <dbReference type="EMBL" id="MEQ2265148.1"/>
    </source>
</evidence>
<dbReference type="EMBL" id="JAHRIM010031537">
    <property type="protein sequence ID" value="MEQ2265148.1"/>
    <property type="molecule type" value="Genomic_DNA"/>
</dbReference>
<sequence length="106" mass="11931">MPLPATPSHRCSSSEAIRLNLLAAYEGLEASHRLSVNRHWLPRPSPDIRAHLWTGLRHCKLSVDLWITLPRLASTLLPYLSAQPCSGSETPSGFHLCYRQNRPTIH</sequence>
<comment type="caution">
    <text evidence="1">The sequence shown here is derived from an EMBL/GenBank/DDBJ whole genome shotgun (WGS) entry which is preliminary data.</text>
</comment>
<accession>A0ABV0W869</accession>
<name>A0ABV0W869_9TELE</name>
<gene>
    <name evidence="1" type="ORF">XENORESO_002994</name>
</gene>
<evidence type="ECO:0000313" key="2">
    <source>
        <dbReference type="Proteomes" id="UP001444071"/>
    </source>
</evidence>
<reference evidence="1 2" key="1">
    <citation type="submission" date="2021-06" db="EMBL/GenBank/DDBJ databases">
        <authorList>
            <person name="Palmer J.M."/>
        </authorList>
    </citation>
    <scope>NUCLEOTIDE SEQUENCE [LARGE SCALE GENOMIC DNA]</scope>
    <source>
        <strain evidence="1 2">XR_2019</strain>
        <tissue evidence="1">Muscle</tissue>
    </source>
</reference>
<protein>
    <submittedName>
        <fullName evidence="1">Uncharacterized protein</fullName>
    </submittedName>
</protein>
<proteinExistence type="predicted"/>